<feature type="domain" description="N-acetyltransferase" evidence="1">
    <location>
        <begin position="13"/>
        <end position="175"/>
    </location>
</feature>
<evidence type="ECO:0000259" key="1">
    <source>
        <dbReference type="PROSITE" id="PS51186"/>
    </source>
</evidence>
<dbReference type="InterPro" id="IPR000182">
    <property type="entry name" value="GNAT_dom"/>
</dbReference>
<dbReference type="AlphaFoldDB" id="A0A5C4T016"/>
<gene>
    <name evidence="2" type="ORF">FE784_30840</name>
</gene>
<keyword evidence="3" id="KW-1185">Reference proteome</keyword>
<organism evidence="2 3">
    <name type="scientific">Paenibacillus hemerocallicola</name>
    <dbReference type="NCBI Taxonomy" id="1172614"/>
    <lineage>
        <taxon>Bacteria</taxon>
        <taxon>Bacillati</taxon>
        <taxon>Bacillota</taxon>
        <taxon>Bacilli</taxon>
        <taxon>Bacillales</taxon>
        <taxon>Paenibacillaceae</taxon>
        <taxon>Paenibacillus</taxon>
    </lineage>
</organism>
<name>A0A5C4T016_9BACL</name>
<dbReference type="RefSeq" id="WP_139606114.1">
    <property type="nucleotide sequence ID" value="NZ_VDCQ01000060.1"/>
</dbReference>
<reference evidence="2 3" key="1">
    <citation type="submission" date="2019-05" db="EMBL/GenBank/DDBJ databases">
        <title>We sequenced the genome of Paenibacillus hemerocallicola KCTC 33185 for further insight into its adaptation and study the phylogeny of Paenibacillus.</title>
        <authorList>
            <person name="Narsing Rao M.P."/>
        </authorList>
    </citation>
    <scope>NUCLEOTIDE SEQUENCE [LARGE SCALE GENOMIC DNA]</scope>
    <source>
        <strain evidence="2 3">KCTC 33185</strain>
    </source>
</reference>
<dbReference type="SUPFAM" id="SSF55729">
    <property type="entry name" value="Acyl-CoA N-acyltransferases (Nat)"/>
    <property type="match status" value="1"/>
</dbReference>
<dbReference type="PROSITE" id="PS51186">
    <property type="entry name" value="GNAT"/>
    <property type="match status" value="1"/>
</dbReference>
<accession>A0A5C4T016</accession>
<dbReference type="OrthoDB" id="2594994at2"/>
<dbReference type="Proteomes" id="UP000307943">
    <property type="component" value="Unassembled WGS sequence"/>
</dbReference>
<dbReference type="Pfam" id="PF00583">
    <property type="entry name" value="Acetyltransf_1"/>
    <property type="match status" value="1"/>
</dbReference>
<evidence type="ECO:0000313" key="2">
    <source>
        <dbReference type="EMBL" id="TNJ62371.1"/>
    </source>
</evidence>
<protein>
    <submittedName>
        <fullName evidence="2">GNAT family N-acetyltransferase</fullName>
    </submittedName>
</protein>
<dbReference type="InterPro" id="IPR016181">
    <property type="entry name" value="Acyl_CoA_acyltransferase"/>
</dbReference>
<evidence type="ECO:0000313" key="3">
    <source>
        <dbReference type="Proteomes" id="UP000307943"/>
    </source>
</evidence>
<proteinExistence type="predicted"/>
<comment type="caution">
    <text evidence="2">The sequence shown here is derived from an EMBL/GenBank/DDBJ whole genome shotgun (WGS) entry which is preliminary data.</text>
</comment>
<keyword evidence="2" id="KW-0808">Transferase</keyword>
<sequence length="196" mass="22971">MNAEWKAESISEIRVKLMRSVEEAGRISAFFLSEWSFDDQRHTPGELEHFTNGPFDSLKQQHHMYWYIEDDSGAIVAVTSCKENEHRTNGYLWDYLVVHRNYRRLGLAAVLFDSLEGYIRSIGGRYILTYTCDLPEYIPIQRMFKARGFELIGRYPHYYYDGEDRIAFYKKLDCEAKPEIALVENANSGIDQTDRT</sequence>
<dbReference type="EMBL" id="VDCQ01000060">
    <property type="protein sequence ID" value="TNJ62371.1"/>
    <property type="molecule type" value="Genomic_DNA"/>
</dbReference>
<dbReference type="Gene3D" id="3.40.630.30">
    <property type="match status" value="1"/>
</dbReference>
<dbReference type="GO" id="GO:0016747">
    <property type="term" value="F:acyltransferase activity, transferring groups other than amino-acyl groups"/>
    <property type="evidence" value="ECO:0007669"/>
    <property type="project" value="InterPro"/>
</dbReference>
<dbReference type="CDD" id="cd04301">
    <property type="entry name" value="NAT_SF"/>
    <property type="match status" value="1"/>
</dbReference>